<keyword evidence="2" id="KW-0808">Transferase</keyword>
<dbReference type="PROSITE" id="PS50991">
    <property type="entry name" value="PYR_CT"/>
    <property type="match status" value="1"/>
</dbReference>
<evidence type="ECO:0000313" key="3">
    <source>
        <dbReference type="Proteomes" id="UP000006903"/>
    </source>
</evidence>
<dbReference type="STRING" id="490899.DKAM_0467"/>
<dbReference type="Pfam" id="PF00682">
    <property type="entry name" value="HMGL-like"/>
    <property type="match status" value="1"/>
</dbReference>
<dbReference type="Gene3D" id="3.20.20.70">
    <property type="entry name" value="Aldolase class I"/>
    <property type="match status" value="1"/>
</dbReference>
<dbReference type="eggNOG" id="arCOG02095">
    <property type="taxonomic scope" value="Archaea"/>
</dbReference>
<feature type="domain" description="Pyruvate carboxyltransferase" evidence="1">
    <location>
        <begin position="9"/>
        <end position="268"/>
    </location>
</feature>
<dbReference type="AlphaFoldDB" id="B8D3W2"/>
<evidence type="ECO:0000259" key="1">
    <source>
        <dbReference type="PROSITE" id="PS50991"/>
    </source>
</evidence>
<protein>
    <submittedName>
        <fullName evidence="2">Pyruvate/oxaloacetate carboxyltransferase</fullName>
    </submittedName>
</protein>
<accession>B8D3W2</accession>
<dbReference type="InterPro" id="IPR013785">
    <property type="entry name" value="Aldolase_TIM"/>
</dbReference>
<dbReference type="KEGG" id="dka:DKAM_0467"/>
<dbReference type="GO" id="GO:0016740">
    <property type="term" value="F:transferase activity"/>
    <property type="evidence" value="ECO:0007669"/>
    <property type="project" value="UniProtKB-KW"/>
</dbReference>
<dbReference type="EMBL" id="CP001140">
    <property type="protein sequence ID" value="ACL10793.1"/>
    <property type="molecule type" value="Genomic_DNA"/>
</dbReference>
<dbReference type="HOGENOM" id="CLU_000395_4_2_2"/>
<dbReference type="SUPFAM" id="SSF51569">
    <property type="entry name" value="Aldolase"/>
    <property type="match status" value="1"/>
</dbReference>
<sequence length="469" mass="53390">MFQWVILVVEIVDTTLRDAHQSLIATRLRTEDMIPILEKIDKAGFYSIEMWGGATFDVMIRYLNEDPWERLRLIRERVHRTKLQMLLRGQNLVGYRHYPDDVVEKFVELSYKNGIDVFRIFDALNDVRNMRTSIAKAKKLGAIVQGTITYTISPVHTIEHYLKIAEELAALEVDHITIKDMSGILDPYTAYTLVKALKERLKIPVDIHSHFTGGLAVATYVKAVEAGADFIDTSISPLAFGSGQPGIQTVYHALPPENRPKIDLKVVGEISSYLEKIVFTKYKDLINIKVFIPDPNVLEHQVPGGMITNFIMQLKQLGAEDKLEEVLAEVKRVREDLGWPPLVTPSSQIVGAQAVLNVINGRYKVVTKEVRDYVKGLYGRPPAPIKEEIIRLVLGNEKPIEVRPADLLKPMYEECYKTVKEKGYYSKEEDVLTYCLFPEVAAEFFEKTRKRAVAVKVASRDLWDEILGF</sequence>
<dbReference type="PANTHER" id="PTHR43778:SF2">
    <property type="entry name" value="PYRUVATE CARBOXYLASE, MITOCHONDRIAL"/>
    <property type="match status" value="1"/>
</dbReference>
<dbReference type="NCBIfam" id="NF006761">
    <property type="entry name" value="PRK09282.1"/>
    <property type="match status" value="1"/>
</dbReference>
<evidence type="ECO:0000313" key="2">
    <source>
        <dbReference type="EMBL" id="ACL10793.1"/>
    </source>
</evidence>
<dbReference type="CDD" id="cd07937">
    <property type="entry name" value="DRE_TIM_PC_TC_5S"/>
    <property type="match status" value="1"/>
</dbReference>
<dbReference type="GO" id="GO:0005737">
    <property type="term" value="C:cytoplasm"/>
    <property type="evidence" value="ECO:0007669"/>
    <property type="project" value="TreeGrafter"/>
</dbReference>
<gene>
    <name evidence="2" type="ordered locus">DKAM_0467</name>
</gene>
<dbReference type="InterPro" id="IPR055268">
    <property type="entry name" value="PCB-like"/>
</dbReference>
<dbReference type="GO" id="GO:0004736">
    <property type="term" value="F:pyruvate carboxylase activity"/>
    <property type="evidence" value="ECO:0007669"/>
    <property type="project" value="TreeGrafter"/>
</dbReference>
<dbReference type="Proteomes" id="UP000006903">
    <property type="component" value="Chromosome"/>
</dbReference>
<dbReference type="PANTHER" id="PTHR43778">
    <property type="entry name" value="PYRUVATE CARBOXYLASE"/>
    <property type="match status" value="1"/>
</dbReference>
<name>B8D3W2_DESA1</name>
<organism evidence="2 3">
    <name type="scientific">Desulfurococcus amylolyticus (strain DSM 18924 / JCM 16383 / VKM B-2413 / 1221n)</name>
    <name type="common">Desulfurococcus kamchatkensis</name>
    <dbReference type="NCBI Taxonomy" id="490899"/>
    <lineage>
        <taxon>Archaea</taxon>
        <taxon>Thermoproteota</taxon>
        <taxon>Thermoprotei</taxon>
        <taxon>Desulfurococcales</taxon>
        <taxon>Desulfurococcaceae</taxon>
        <taxon>Desulfurococcus</taxon>
    </lineage>
</organism>
<dbReference type="SUPFAM" id="SSF89000">
    <property type="entry name" value="post-HMGL domain-like"/>
    <property type="match status" value="1"/>
</dbReference>
<keyword evidence="2" id="KW-0670">Pyruvate</keyword>
<proteinExistence type="predicted"/>
<dbReference type="Pfam" id="PF02436">
    <property type="entry name" value="PYC_OADA"/>
    <property type="match status" value="1"/>
</dbReference>
<dbReference type="GO" id="GO:0006094">
    <property type="term" value="P:gluconeogenesis"/>
    <property type="evidence" value="ECO:0007669"/>
    <property type="project" value="TreeGrafter"/>
</dbReference>
<reference evidence="2 3" key="1">
    <citation type="journal article" date="2009" name="J. Bacteriol.">
        <title>Complete genome sequence of the anaerobic, protein-degrading hyperthermophilic crenarchaeon Desulfurococcus kamchatkensis.</title>
        <authorList>
            <person name="Ravin N.V."/>
            <person name="Mardanov A.V."/>
            <person name="Beletsky A.V."/>
            <person name="Kublanov I.V."/>
            <person name="Kolganova T.V."/>
            <person name="Lebedinsky A.V."/>
            <person name="Chernyh N.A."/>
            <person name="Bonch-Osmolovskaya E.A."/>
            <person name="Skryabin K.G."/>
        </authorList>
    </citation>
    <scope>NUCLEOTIDE SEQUENCE [LARGE SCALE GENOMIC DNA]</scope>
    <source>
        <strain evidence="3">DSM 18924 / JCM 16383 / VKM B-2413 / 1221n</strain>
    </source>
</reference>
<dbReference type="InterPro" id="IPR000891">
    <property type="entry name" value="PYR_CT"/>
</dbReference>
<dbReference type="InterPro" id="IPR003379">
    <property type="entry name" value="Carboxylase_cons_dom"/>
</dbReference>